<dbReference type="AlphaFoldDB" id="I4EF42"/>
<reference evidence="1 2" key="1">
    <citation type="journal article" date="2012" name="ISME J.">
        <title>Nitrification expanded: discovery, physiology and genomics of a nitrite-oxidizing bacterium from the phylum Chloroflexi.</title>
        <authorList>
            <person name="Sorokin D.Y."/>
            <person name="Lucker S."/>
            <person name="Vejmelkova D."/>
            <person name="Kostrikina N.A."/>
            <person name="Kleerebezem R."/>
            <person name="Rijpstra W.I."/>
            <person name="Damste J.S."/>
            <person name="Le Paslier D."/>
            <person name="Muyzer G."/>
            <person name="Wagner M."/>
            <person name="van Loosdrecht M.C."/>
            <person name="Daims H."/>
        </authorList>
    </citation>
    <scope>NUCLEOTIDE SEQUENCE [LARGE SCALE GENOMIC DNA]</scope>
    <source>
        <strain evidence="2">none</strain>
    </source>
</reference>
<dbReference type="Proteomes" id="UP000004221">
    <property type="component" value="Unassembled WGS sequence"/>
</dbReference>
<name>I4EF42_9BACT</name>
<evidence type="ECO:0000313" key="1">
    <source>
        <dbReference type="EMBL" id="CCF83304.1"/>
    </source>
</evidence>
<organism evidence="1 2">
    <name type="scientific">Nitrolancea hollandica Lb</name>
    <dbReference type="NCBI Taxonomy" id="1129897"/>
    <lineage>
        <taxon>Bacteria</taxon>
        <taxon>Pseudomonadati</taxon>
        <taxon>Thermomicrobiota</taxon>
        <taxon>Thermomicrobia</taxon>
        <taxon>Sphaerobacterales</taxon>
        <taxon>Sphaerobacterineae</taxon>
        <taxon>Sphaerobacteraceae</taxon>
        <taxon>Nitrolancea</taxon>
    </lineage>
</organism>
<dbReference type="EMBL" id="CAGS01000135">
    <property type="protein sequence ID" value="CCF83304.1"/>
    <property type="molecule type" value="Genomic_DNA"/>
</dbReference>
<proteinExistence type="predicted"/>
<accession>I4EF42</accession>
<evidence type="ECO:0000313" key="2">
    <source>
        <dbReference type="Proteomes" id="UP000004221"/>
    </source>
</evidence>
<gene>
    <name evidence="1" type="ORF">NITHO_220006</name>
</gene>
<comment type="caution">
    <text evidence="1">The sequence shown here is derived from an EMBL/GenBank/DDBJ whole genome shotgun (WGS) entry which is preliminary data.</text>
</comment>
<protein>
    <submittedName>
        <fullName evidence="1">Uncharacterized protein</fullName>
    </submittedName>
</protein>
<sequence length="147" mass="15472">MVELSGLQLTASYLQAGTESSLRDLVSPLFWFRLALGPRADALIAFDNGLLQGRSEPEFVASLPRMNGGLRLFEFGPLVPVPPQYSIAVPGEAPIDVALSPARLGVSVGLPEWSASAAAWVLAVVIDAARAGGPGTCNFAVRLTRVQ</sequence>
<keyword evidence="2" id="KW-1185">Reference proteome</keyword>